<dbReference type="Gene3D" id="1.10.8.60">
    <property type="match status" value="1"/>
</dbReference>
<proteinExistence type="inferred from homology"/>
<evidence type="ECO:0000256" key="10">
    <source>
        <dbReference type="RuleBase" id="RU000577"/>
    </source>
</evidence>
<feature type="binding site" evidence="8">
    <location>
        <position position="248"/>
    </location>
    <ligand>
        <name>ATP</name>
        <dbReference type="ChEBI" id="CHEBI:30616"/>
    </ligand>
</feature>
<keyword evidence="6 8" id="KW-0446">Lipid-binding</keyword>
<dbReference type="InterPro" id="IPR013159">
    <property type="entry name" value="DnaA_C"/>
</dbReference>
<feature type="domain" description="AAA+ ATPase" evidence="13">
    <location>
        <begin position="235"/>
        <end position="444"/>
    </location>
</feature>
<dbReference type="InterPro" id="IPR038454">
    <property type="entry name" value="DnaA_N_sf"/>
</dbReference>
<dbReference type="Gene3D" id="1.10.1750.10">
    <property type="match status" value="1"/>
</dbReference>
<dbReference type="NCBIfam" id="TIGR00362">
    <property type="entry name" value="DnaA"/>
    <property type="match status" value="1"/>
</dbReference>
<name>A0ABY9EC39_9GAMM</name>
<dbReference type="InterPro" id="IPR013317">
    <property type="entry name" value="DnaA_dom"/>
</dbReference>
<keyword evidence="16" id="KW-1185">Reference proteome</keyword>
<feature type="region of interest" description="Domain III, AAA+ region" evidence="8">
    <location>
        <begin position="202"/>
        <end position="418"/>
    </location>
</feature>
<dbReference type="SMART" id="SM00760">
    <property type="entry name" value="Bac_DnaA_C"/>
    <property type="match status" value="1"/>
</dbReference>
<dbReference type="PANTHER" id="PTHR30050:SF2">
    <property type="entry name" value="CHROMOSOMAL REPLICATION INITIATOR PROTEIN DNAA"/>
    <property type="match status" value="1"/>
</dbReference>
<dbReference type="SMART" id="SM00382">
    <property type="entry name" value="AAA"/>
    <property type="match status" value="1"/>
</dbReference>
<evidence type="ECO:0000256" key="6">
    <source>
        <dbReference type="ARBA" id="ARBA00023121"/>
    </source>
</evidence>
<dbReference type="Gene3D" id="3.30.300.180">
    <property type="match status" value="1"/>
</dbReference>
<feature type="region of interest" description="Domain I, interacts with DnaA modulators" evidence="8">
    <location>
        <begin position="1"/>
        <end position="168"/>
    </location>
</feature>
<feature type="binding site" evidence="8">
    <location>
        <position position="249"/>
    </location>
    <ligand>
        <name>ATP</name>
        <dbReference type="ChEBI" id="CHEBI:30616"/>
    </ligand>
</feature>
<reference evidence="15 16" key="1">
    <citation type="submission" date="2022-05" db="EMBL/GenBank/DDBJ databases">
        <title>Microbulbifer sp. nov., isolated from sponge.</title>
        <authorList>
            <person name="Gao L."/>
        </authorList>
    </citation>
    <scope>NUCLEOTIDE SEQUENCE [LARGE SCALE GENOMIC DNA]</scope>
    <source>
        <strain evidence="15 16">MI-G</strain>
    </source>
</reference>
<evidence type="ECO:0000256" key="12">
    <source>
        <dbReference type="SAM" id="MobiDB-lite"/>
    </source>
</evidence>
<feature type="binding site" evidence="8">
    <location>
        <position position="246"/>
    </location>
    <ligand>
        <name>ATP</name>
        <dbReference type="ChEBI" id="CHEBI:30616"/>
    </ligand>
</feature>
<dbReference type="InterPro" id="IPR020591">
    <property type="entry name" value="Chromosome_initiator_DnaA-like"/>
</dbReference>
<evidence type="ECO:0000256" key="3">
    <source>
        <dbReference type="ARBA" id="ARBA00022705"/>
    </source>
</evidence>
<feature type="region of interest" description="Disordered" evidence="12">
    <location>
        <begin position="163"/>
        <end position="197"/>
    </location>
</feature>
<comment type="subcellular location">
    <subcellularLocation>
        <location evidence="8">Cytoplasm</location>
    </subcellularLocation>
</comment>
<evidence type="ECO:0000256" key="11">
    <source>
        <dbReference type="RuleBase" id="RU004227"/>
    </source>
</evidence>
<keyword evidence="7 8" id="KW-0238">DNA-binding</keyword>
<keyword evidence="4 8" id="KW-0547">Nucleotide-binding</keyword>
<dbReference type="CDD" id="cd00009">
    <property type="entry name" value="AAA"/>
    <property type="match status" value="1"/>
</dbReference>
<dbReference type="Pfam" id="PF11638">
    <property type="entry name" value="DnaA_N"/>
    <property type="match status" value="1"/>
</dbReference>
<dbReference type="SUPFAM" id="SSF52540">
    <property type="entry name" value="P-loop containing nucleoside triphosphate hydrolases"/>
    <property type="match status" value="1"/>
</dbReference>
<dbReference type="PRINTS" id="PR00051">
    <property type="entry name" value="DNAA"/>
</dbReference>
<keyword evidence="3 8" id="KW-0235">DNA replication</keyword>
<dbReference type="InterPro" id="IPR003593">
    <property type="entry name" value="AAA+_ATPase"/>
</dbReference>
<evidence type="ECO:0000313" key="15">
    <source>
        <dbReference type="EMBL" id="WKD49847.1"/>
    </source>
</evidence>
<sequence>MTESVWKQCAGCLQDELPAQQFNTWIRPLRVNPGCAEGELRLIAPNRFVLDWVGDKFLSRIRELVYQFSPAQPLQVALEITARRPARFQRTRVAPQPAPVQAPAEVIEAVQTDRVAEASTGMAAVATGRLTAMASFQPSQEGFGGRGRSTPRPQQAGAVVEENVLSDSAPPSPARSPLAATAPSEPPARKAEGEVGIKSGSSLNRNFTFKSFVEGKSNQLGLAAAQQISENPGGAYNPLFIYGGVGLGKTHLMHSVGNALLERNPNAKVVYLHSERFVADMVKALQLNAISDFKRYYRSVDALLIDDIQFFAKKERSQEEFFHTFNALLEGGQQIILTCDRYPKEIDGLEERLKSRFGWGLTVAVEPPELETRVAILMKKAEQFGVDLPHDSAFFIAQRIRSNVRELEGALRRVIANAQFTGRPIDDVLVREALKDLLALQDRLVSVDNIQRVVAEYYKIKVADLLSKRRSRSVARPRQVAMSLAKELTNHSLPEIGDAFGGRDHTTVLHACRKIRELQSSDADIREDVKLLTRSLTT</sequence>
<dbReference type="Proteomes" id="UP001321520">
    <property type="component" value="Chromosome"/>
</dbReference>
<protein>
    <recommendedName>
        <fullName evidence="8 9">Chromosomal replication initiator protein DnaA</fullName>
    </recommendedName>
</protein>
<dbReference type="InterPro" id="IPR018312">
    <property type="entry name" value="Chromosome_initiator_DnaA_CS"/>
</dbReference>
<comment type="domain">
    <text evidence="8">Domain I is involved in oligomerization and binding regulators, domain II is flexibile and of varying length in different bacteria, domain III forms the AAA+ region, while domain IV binds dsDNA.</text>
</comment>
<evidence type="ECO:0000256" key="1">
    <source>
        <dbReference type="ARBA" id="ARBA00006583"/>
    </source>
</evidence>
<dbReference type="InterPro" id="IPR010921">
    <property type="entry name" value="Trp_repressor/repl_initiator"/>
</dbReference>
<comment type="similarity">
    <text evidence="1 8 11">Belongs to the DnaA family.</text>
</comment>
<dbReference type="PANTHER" id="PTHR30050">
    <property type="entry name" value="CHROMOSOMAL REPLICATION INITIATOR PROTEIN DNAA"/>
    <property type="match status" value="1"/>
</dbReference>
<evidence type="ECO:0000256" key="9">
    <source>
        <dbReference type="NCBIfam" id="TIGR00362"/>
    </source>
</evidence>
<dbReference type="Gene3D" id="3.40.50.300">
    <property type="entry name" value="P-loop containing nucleotide triphosphate hydrolases"/>
    <property type="match status" value="1"/>
</dbReference>
<feature type="region of interest" description="Domain IV, binds dsDNA" evidence="8">
    <location>
        <begin position="419"/>
        <end position="538"/>
    </location>
</feature>
<dbReference type="Pfam" id="PF00308">
    <property type="entry name" value="Bac_DnaA"/>
    <property type="match status" value="1"/>
</dbReference>
<accession>A0ABY9EC39</accession>
<evidence type="ECO:0000256" key="4">
    <source>
        <dbReference type="ARBA" id="ARBA00022741"/>
    </source>
</evidence>
<dbReference type="EMBL" id="CP098023">
    <property type="protein sequence ID" value="WKD49847.1"/>
    <property type="molecule type" value="Genomic_DNA"/>
</dbReference>
<evidence type="ECO:0000259" key="14">
    <source>
        <dbReference type="SMART" id="SM00760"/>
    </source>
</evidence>
<dbReference type="Pfam" id="PF08299">
    <property type="entry name" value="Bac_DnaA_C"/>
    <property type="match status" value="1"/>
</dbReference>
<dbReference type="InterPro" id="IPR027417">
    <property type="entry name" value="P-loop_NTPase"/>
</dbReference>
<dbReference type="PROSITE" id="PS01008">
    <property type="entry name" value="DNAA"/>
    <property type="match status" value="1"/>
</dbReference>
<evidence type="ECO:0000256" key="5">
    <source>
        <dbReference type="ARBA" id="ARBA00022840"/>
    </source>
</evidence>
<evidence type="ECO:0000256" key="8">
    <source>
        <dbReference type="HAMAP-Rule" id="MF_00377"/>
    </source>
</evidence>
<organism evidence="15 16">
    <name type="scientific">Microbulbifer spongiae</name>
    <dbReference type="NCBI Taxonomy" id="2944933"/>
    <lineage>
        <taxon>Bacteria</taxon>
        <taxon>Pseudomonadati</taxon>
        <taxon>Pseudomonadota</taxon>
        <taxon>Gammaproteobacteria</taxon>
        <taxon>Cellvibrionales</taxon>
        <taxon>Microbulbiferaceae</taxon>
        <taxon>Microbulbifer</taxon>
    </lineage>
</organism>
<keyword evidence="5 8" id="KW-0067">ATP-binding</keyword>
<comment type="caution">
    <text evidence="8">Lacks conserved residue(s) required for the propagation of feature annotation.</text>
</comment>
<evidence type="ECO:0000259" key="13">
    <source>
        <dbReference type="SMART" id="SM00382"/>
    </source>
</evidence>
<feature type="domain" description="Chromosomal replication initiator DnaA C-terminal" evidence="14">
    <location>
        <begin position="446"/>
        <end position="515"/>
    </location>
</feature>
<dbReference type="HAMAP" id="MF_00377">
    <property type="entry name" value="DnaA_bact"/>
    <property type="match status" value="1"/>
</dbReference>
<dbReference type="CDD" id="cd06571">
    <property type="entry name" value="Bac_DnaA_C"/>
    <property type="match status" value="1"/>
</dbReference>
<dbReference type="InterPro" id="IPR001957">
    <property type="entry name" value="Chromosome_initiator_DnaA"/>
</dbReference>
<evidence type="ECO:0000256" key="2">
    <source>
        <dbReference type="ARBA" id="ARBA00022490"/>
    </source>
</evidence>
<evidence type="ECO:0000313" key="16">
    <source>
        <dbReference type="Proteomes" id="UP001321520"/>
    </source>
</evidence>
<dbReference type="SUPFAM" id="SSF48295">
    <property type="entry name" value="TrpR-like"/>
    <property type="match status" value="1"/>
</dbReference>
<keyword evidence="2 8" id="KW-0963">Cytoplasm</keyword>
<comment type="function">
    <text evidence="8 10">Plays an essential role in the initiation and regulation of chromosomal replication. ATP-DnaA binds to the origin of replication (oriC) to initiate formation of the DNA replication initiation complex once per cell cycle. Binds the DnaA box (a 9 base pair repeat at the origin) and separates the double-stranded (ds)DNA. Forms a right-handed helical filament on oriC DNA; dsDNA binds to the exterior of the filament while single-stranded (ss)DNA is stabiized in the filament's interior. The ATP-DnaA-oriC complex binds and stabilizes one strand of the AT-rich DNA unwinding element (DUE), permitting loading of DNA polymerase. After initiation quickly degrades to an ADP-DnaA complex that is not apt for DNA replication. Binds acidic phospholipids.</text>
</comment>
<dbReference type="InterPro" id="IPR024633">
    <property type="entry name" value="DnaA_N_dom"/>
</dbReference>
<comment type="subunit">
    <text evidence="8">Oligomerizes as a right-handed, spiral filament on DNA at oriC.</text>
</comment>
<evidence type="ECO:0000256" key="7">
    <source>
        <dbReference type="ARBA" id="ARBA00023125"/>
    </source>
</evidence>
<feature type="binding site" evidence="8">
    <location>
        <position position="250"/>
    </location>
    <ligand>
        <name>ATP</name>
        <dbReference type="ChEBI" id="CHEBI:30616"/>
    </ligand>
</feature>
<dbReference type="RefSeq" id="WP_301415692.1">
    <property type="nucleotide sequence ID" value="NZ_CP098023.1"/>
</dbReference>
<gene>
    <name evidence="8 15" type="primary">dnaA</name>
    <name evidence="15" type="ORF">M8T91_00005</name>
</gene>